<dbReference type="GO" id="GO:0005737">
    <property type="term" value="C:cytoplasm"/>
    <property type="evidence" value="ECO:0000318"/>
    <property type="project" value="GO_Central"/>
</dbReference>
<evidence type="ECO:0000313" key="12">
    <source>
        <dbReference type="Ensembl" id="ENSCINP00000024246.2"/>
    </source>
</evidence>
<evidence type="ECO:0000256" key="4">
    <source>
        <dbReference type="ARBA" id="ARBA00022614"/>
    </source>
</evidence>
<feature type="compositionally biased region" description="Basic and acidic residues" evidence="10">
    <location>
        <begin position="269"/>
        <end position="282"/>
    </location>
</feature>
<organism evidence="12 13">
    <name type="scientific">Ciona intestinalis</name>
    <name type="common">Transparent sea squirt</name>
    <name type="synonym">Ascidia intestinalis</name>
    <dbReference type="NCBI Taxonomy" id="7719"/>
    <lineage>
        <taxon>Eukaryota</taxon>
        <taxon>Metazoa</taxon>
        <taxon>Chordata</taxon>
        <taxon>Tunicata</taxon>
        <taxon>Ascidiacea</taxon>
        <taxon>Phlebobranchia</taxon>
        <taxon>Cionidae</taxon>
        <taxon>Ciona</taxon>
    </lineage>
</organism>
<feature type="region of interest" description="Disordered" evidence="10">
    <location>
        <begin position="383"/>
        <end position="447"/>
    </location>
</feature>
<accession>F6YY79</accession>
<dbReference type="Proteomes" id="UP000008144">
    <property type="component" value="Chromosome 8"/>
</dbReference>
<dbReference type="AlphaFoldDB" id="F6YY79"/>
<dbReference type="GeneTree" id="ENSGT00940000158506"/>
<dbReference type="InParanoid" id="F6YY79"/>
<evidence type="ECO:0000256" key="3">
    <source>
        <dbReference type="ARBA" id="ARBA00022490"/>
    </source>
</evidence>
<dbReference type="Gene3D" id="3.80.10.10">
    <property type="entry name" value="Ribonuclease Inhibitor"/>
    <property type="match status" value="1"/>
</dbReference>
<reference evidence="12" key="2">
    <citation type="journal article" date="2008" name="Genome Biol.">
        <title>Improved genome assembly and evidence-based global gene model set for the chordate Ciona intestinalis: new insight into intron and operon populations.</title>
        <authorList>
            <person name="Satou Y."/>
            <person name="Mineta K."/>
            <person name="Ogasawara M."/>
            <person name="Sasakura Y."/>
            <person name="Shoguchi E."/>
            <person name="Ueno K."/>
            <person name="Yamada L."/>
            <person name="Matsumoto J."/>
            <person name="Wasserscheid J."/>
            <person name="Dewar K."/>
            <person name="Wiley G.B."/>
            <person name="Macmil S.L."/>
            <person name="Roe B.A."/>
            <person name="Zeller R.W."/>
            <person name="Hastings K.E."/>
            <person name="Lemaire P."/>
            <person name="Lindquist E."/>
            <person name="Endo T."/>
            <person name="Hotta K."/>
            <person name="Inaba K."/>
        </authorList>
    </citation>
    <scope>NUCLEOTIDE SEQUENCE [LARGE SCALE GENOMIC DNA]</scope>
    <source>
        <strain evidence="12">wild type</strain>
    </source>
</reference>
<dbReference type="GO" id="GO:0036158">
    <property type="term" value="P:outer dynein arm assembly"/>
    <property type="evidence" value="ECO:0000318"/>
    <property type="project" value="GO_Central"/>
</dbReference>
<dbReference type="Pfam" id="PF23602">
    <property type="entry name" value="CS_DNAAF11_C"/>
    <property type="match status" value="1"/>
</dbReference>
<keyword evidence="7" id="KW-0966">Cell projection</keyword>
<evidence type="ECO:0000256" key="5">
    <source>
        <dbReference type="ARBA" id="ARBA00022737"/>
    </source>
</evidence>
<dbReference type="SMART" id="SM00365">
    <property type="entry name" value="LRR_SD22"/>
    <property type="match status" value="2"/>
</dbReference>
<dbReference type="Ensembl" id="ENSCINT00000024492.2">
    <property type="protein sequence ID" value="ENSCINP00000024246.2"/>
    <property type="gene ID" value="ENSCING00000013152.2"/>
</dbReference>
<feature type="region of interest" description="Disordered" evidence="10">
    <location>
        <begin position="459"/>
        <end position="478"/>
    </location>
</feature>
<dbReference type="InterPro" id="IPR032675">
    <property type="entry name" value="LRR_dom_sf"/>
</dbReference>
<reference evidence="12" key="4">
    <citation type="submission" date="2025-09" db="UniProtKB">
        <authorList>
            <consortium name="Ensembl"/>
        </authorList>
    </citation>
    <scope>IDENTIFICATION</scope>
</reference>
<evidence type="ECO:0000256" key="9">
    <source>
        <dbReference type="ARBA" id="ARBA00050057"/>
    </source>
</evidence>
<dbReference type="SUPFAM" id="SSF52058">
    <property type="entry name" value="L domain-like"/>
    <property type="match status" value="1"/>
</dbReference>
<evidence type="ECO:0000256" key="6">
    <source>
        <dbReference type="ARBA" id="ARBA00023069"/>
    </source>
</evidence>
<dbReference type="GO" id="GO:0005929">
    <property type="term" value="C:cilium"/>
    <property type="evidence" value="ECO:0007669"/>
    <property type="project" value="UniProtKB-SubCell"/>
</dbReference>
<feature type="compositionally biased region" description="Polar residues" evidence="10">
    <location>
        <begin position="428"/>
        <end position="442"/>
    </location>
</feature>
<dbReference type="EMBL" id="EAAA01002734">
    <property type="status" value="NOT_ANNOTATED_CDS"/>
    <property type="molecule type" value="Genomic_DNA"/>
</dbReference>
<reference evidence="13" key="1">
    <citation type="journal article" date="2002" name="Science">
        <title>The draft genome of Ciona intestinalis: insights into chordate and vertebrate origins.</title>
        <authorList>
            <person name="Dehal P."/>
            <person name="Satou Y."/>
            <person name="Campbell R.K."/>
            <person name="Chapman J."/>
            <person name="Degnan B."/>
            <person name="De Tomaso A."/>
            <person name="Davidson B."/>
            <person name="Di Gregorio A."/>
            <person name="Gelpke M."/>
            <person name="Goodstein D.M."/>
            <person name="Harafuji N."/>
            <person name="Hastings K.E."/>
            <person name="Ho I."/>
            <person name="Hotta K."/>
            <person name="Huang W."/>
            <person name="Kawashima T."/>
            <person name="Lemaire P."/>
            <person name="Martinez D."/>
            <person name="Meinertzhagen I.A."/>
            <person name="Necula S."/>
            <person name="Nonaka M."/>
            <person name="Putnam N."/>
            <person name="Rash S."/>
            <person name="Saiga H."/>
            <person name="Satake M."/>
            <person name="Terry A."/>
            <person name="Yamada L."/>
            <person name="Wang H.G."/>
            <person name="Awazu S."/>
            <person name="Azumi K."/>
            <person name="Boore J."/>
            <person name="Branno M."/>
            <person name="Chin-Bow S."/>
            <person name="DeSantis R."/>
            <person name="Doyle S."/>
            <person name="Francino P."/>
            <person name="Keys D.N."/>
            <person name="Haga S."/>
            <person name="Hayashi H."/>
            <person name="Hino K."/>
            <person name="Imai K.S."/>
            <person name="Inaba K."/>
            <person name="Kano S."/>
            <person name="Kobayashi K."/>
            <person name="Kobayashi M."/>
            <person name="Lee B.I."/>
            <person name="Makabe K.W."/>
            <person name="Manohar C."/>
            <person name="Matassi G."/>
            <person name="Medina M."/>
            <person name="Mochizuki Y."/>
            <person name="Mount S."/>
            <person name="Morishita T."/>
            <person name="Miura S."/>
            <person name="Nakayama A."/>
            <person name="Nishizaka S."/>
            <person name="Nomoto H."/>
            <person name="Ohta F."/>
            <person name="Oishi K."/>
            <person name="Rigoutsos I."/>
            <person name="Sano M."/>
            <person name="Sasaki A."/>
            <person name="Sasakura Y."/>
            <person name="Shoguchi E."/>
            <person name="Shin-i T."/>
            <person name="Spagnuolo A."/>
            <person name="Stainier D."/>
            <person name="Suzuki M.M."/>
            <person name="Tassy O."/>
            <person name="Takatori N."/>
            <person name="Tokuoka M."/>
            <person name="Yagi K."/>
            <person name="Yoshizaki F."/>
            <person name="Wada S."/>
            <person name="Zhang C."/>
            <person name="Hyatt P.D."/>
            <person name="Larimer F."/>
            <person name="Detter C."/>
            <person name="Doggett N."/>
            <person name="Glavina T."/>
            <person name="Hawkins T."/>
            <person name="Richardson P."/>
            <person name="Lucas S."/>
            <person name="Kohara Y."/>
            <person name="Levine M."/>
            <person name="Satoh N."/>
            <person name="Rokhsar D.S."/>
        </authorList>
    </citation>
    <scope>NUCLEOTIDE SEQUENCE [LARGE SCALE GENOMIC DNA]</scope>
</reference>
<dbReference type="STRING" id="7719.ENSCINP00000024246"/>
<sequence length="478" mass="55615">MTRITEELVRKRAEHNECEIFSLEELSLHQQDLEKIEHLDRWCRDLKILYLQNNLIGKIENVGKLKKLEYLNLALNNIERIENLQACESLTKLDLTVNFVGELTSVESLRKNIFLEDLYLTGNPCTQFEGYQEFVFATLPQLKRLDGHEIEKSERIKAVQVLYFDQYRKLIVQQQEKYRVEREKQKKEANEQGKANELVINEEYFTIFWLLECNQLGKFSSENINVLLIIFIFSKENLSKEELEQKKDEEFWKEKVDFTPESRTSIQNKLKENKEKTHDSKFKQPKKEKRERRLFNEEGKPMNINEGKVDFSLTETEDDGAFVLDVACYKYMDTSLIAEADVQPWYVQVTMKGQLLQLSLLEEVKPDSSTAKRSQITGHLIVTMPKLDPPPVPAHRPNSESNVTPKKTKKESPKVSSNLPQKLEVDQSKSFASTLASIASDSPSKENIVKNKFIKPKEKIESKNSEHFVDDPNVPPLI</sequence>
<reference evidence="12" key="3">
    <citation type="submission" date="2025-08" db="UniProtKB">
        <authorList>
            <consortium name="Ensembl"/>
        </authorList>
    </citation>
    <scope>IDENTIFICATION</scope>
</reference>
<name>F6YY79_CIOIN</name>
<comment type="subcellular location">
    <subcellularLocation>
        <location evidence="1">Cell projection</location>
        <location evidence="1">Cilium</location>
    </subcellularLocation>
    <subcellularLocation>
        <location evidence="2">Cytoplasm</location>
    </subcellularLocation>
</comment>
<evidence type="ECO:0000256" key="10">
    <source>
        <dbReference type="SAM" id="MobiDB-lite"/>
    </source>
</evidence>
<keyword evidence="5" id="KW-0677">Repeat</keyword>
<dbReference type="PANTHER" id="PTHR18849:SF0">
    <property type="entry name" value="CILIA- AND FLAGELLA-ASSOCIATED PROTEIN 410-RELATED"/>
    <property type="match status" value="1"/>
</dbReference>
<dbReference type="HOGENOM" id="CLU_034806_0_1_1"/>
<evidence type="ECO:0000256" key="1">
    <source>
        <dbReference type="ARBA" id="ARBA00004138"/>
    </source>
</evidence>
<comment type="similarity">
    <text evidence="8">Belongs to the tilB family.</text>
</comment>
<dbReference type="PANTHER" id="PTHR18849">
    <property type="entry name" value="LEUCINE RICH REPEAT PROTEIN"/>
    <property type="match status" value="1"/>
</dbReference>
<dbReference type="InterPro" id="IPR001611">
    <property type="entry name" value="Leu-rich_rpt"/>
</dbReference>
<dbReference type="InterPro" id="IPR056496">
    <property type="entry name" value="CS_DNAAF11_C"/>
</dbReference>
<evidence type="ECO:0000256" key="8">
    <source>
        <dbReference type="ARBA" id="ARBA00049982"/>
    </source>
</evidence>
<keyword evidence="6" id="KW-0969">Cilium</keyword>
<dbReference type="OMA" id="QHRAVIV"/>
<keyword evidence="13" id="KW-1185">Reference proteome</keyword>
<keyword evidence="4" id="KW-0433">Leucine-rich repeat</keyword>
<dbReference type="FunFam" id="3.80.10.10:FF:000052">
    <property type="entry name" value="Leucine rich repeat containing 6"/>
    <property type="match status" value="1"/>
</dbReference>
<protein>
    <recommendedName>
        <fullName evidence="9">Leucine-rich repeat-containing protein 6</fullName>
    </recommendedName>
</protein>
<feature type="domain" description="Dynein axonemal assembly factor 11-like CS" evidence="11">
    <location>
        <begin position="266"/>
        <end position="386"/>
    </location>
</feature>
<keyword evidence="3" id="KW-0963">Cytoplasm</keyword>
<proteinExistence type="inferred from homology"/>
<evidence type="ECO:0000313" key="13">
    <source>
        <dbReference type="Proteomes" id="UP000008144"/>
    </source>
</evidence>
<evidence type="ECO:0000256" key="7">
    <source>
        <dbReference type="ARBA" id="ARBA00023273"/>
    </source>
</evidence>
<evidence type="ECO:0000256" key="2">
    <source>
        <dbReference type="ARBA" id="ARBA00004496"/>
    </source>
</evidence>
<evidence type="ECO:0000259" key="11">
    <source>
        <dbReference type="Pfam" id="PF23602"/>
    </source>
</evidence>
<feature type="region of interest" description="Disordered" evidence="10">
    <location>
        <begin position="264"/>
        <end position="297"/>
    </location>
</feature>
<dbReference type="PROSITE" id="PS51450">
    <property type="entry name" value="LRR"/>
    <property type="match status" value="2"/>
</dbReference>
<dbReference type="Pfam" id="PF14580">
    <property type="entry name" value="LRR_9"/>
    <property type="match status" value="1"/>
</dbReference>
<feature type="compositionally biased region" description="Basic and acidic residues" evidence="10">
    <location>
        <begin position="459"/>
        <end position="470"/>
    </location>
</feature>